<keyword evidence="4" id="KW-0378">Hydrolase</keyword>
<dbReference type="InterPro" id="IPR021109">
    <property type="entry name" value="Peptidase_aspartic_dom_sf"/>
</dbReference>
<feature type="domain" description="Peptidase A1" evidence="3">
    <location>
        <begin position="40"/>
        <end position="342"/>
    </location>
</feature>
<evidence type="ECO:0000256" key="1">
    <source>
        <dbReference type="ARBA" id="ARBA00007447"/>
    </source>
</evidence>
<gene>
    <name evidence="4" type="ORF">DdX_19796</name>
</gene>
<dbReference type="InterPro" id="IPR034164">
    <property type="entry name" value="Pepsin-like_dom"/>
</dbReference>
<dbReference type="InterPro" id="IPR033121">
    <property type="entry name" value="PEPTIDASE_A1"/>
</dbReference>
<dbReference type="InterPro" id="IPR001461">
    <property type="entry name" value="Aspartic_peptidase_A1"/>
</dbReference>
<dbReference type="PANTHER" id="PTHR47966:SF8">
    <property type="entry name" value="ASPARTIC PROTEASE 1-RELATED"/>
    <property type="match status" value="1"/>
</dbReference>
<dbReference type="PANTHER" id="PTHR47966">
    <property type="entry name" value="BETA-SITE APP-CLEAVING ENZYME, ISOFORM A-RELATED"/>
    <property type="match status" value="1"/>
</dbReference>
<protein>
    <submittedName>
        <fullName evidence="4">Eukaryotic aspartyl protease domain-containing protein</fullName>
    </submittedName>
</protein>
<organism evidence="4 5">
    <name type="scientific">Ditylenchus destructor</name>
    <dbReference type="NCBI Taxonomy" id="166010"/>
    <lineage>
        <taxon>Eukaryota</taxon>
        <taxon>Metazoa</taxon>
        <taxon>Ecdysozoa</taxon>
        <taxon>Nematoda</taxon>
        <taxon>Chromadorea</taxon>
        <taxon>Rhabditida</taxon>
        <taxon>Tylenchina</taxon>
        <taxon>Tylenchomorpha</taxon>
        <taxon>Sphaerularioidea</taxon>
        <taxon>Anguinidae</taxon>
        <taxon>Anguininae</taxon>
        <taxon>Ditylenchus</taxon>
    </lineage>
</organism>
<evidence type="ECO:0000313" key="4">
    <source>
        <dbReference type="EMBL" id="KAI1695034.1"/>
    </source>
</evidence>
<keyword evidence="5" id="KW-1185">Reference proteome</keyword>
<evidence type="ECO:0000313" key="5">
    <source>
        <dbReference type="Proteomes" id="UP001201812"/>
    </source>
</evidence>
<accession>A0AAD4MJS0</accession>
<keyword evidence="4" id="KW-0645">Protease</keyword>
<dbReference type="PROSITE" id="PS51767">
    <property type="entry name" value="PEPTIDASE_A1"/>
    <property type="match status" value="2"/>
</dbReference>
<dbReference type="GO" id="GO:0006508">
    <property type="term" value="P:proteolysis"/>
    <property type="evidence" value="ECO:0007669"/>
    <property type="project" value="UniProtKB-KW"/>
</dbReference>
<feature type="domain" description="Peptidase A1" evidence="3">
    <location>
        <begin position="364"/>
        <end position="683"/>
    </location>
</feature>
<dbReference type="Pfam" id="PF00026">
    <property type="entry name" value="Asp"/>
    <property type="match status" value="3"/>
</dbReference>
<comment type="caution">
    <text evidence="4">The sequence shown here is derived from an EMBL/GenBank/DDBJ whole genome shotgun (WGS) entry which is preliminary data.</text>
</comment>
<evidence type="ECO:0000256" key="2">
    <source>
        <dbReference type="PIRSR" id="PIRSR601461-2"/>
    </source>
</evidence>
<name>A0AAD4MJS0_9BILA</name>
<dbReference type="GO" id="GO:0004190">
    <property type="term" value="F:aspartic-type endopeptidase activity"/>
    <property type="evidence" value="ECO:0007669"/>
    <property type="project" value="InterPro"/>
</dbReference>
<dbReference type="Gene3D" id="2.40.70.10">
    <property type="entry name" value="Acid Proteases"/>
    <property type="match status" value="4"/>
</dbReference>
<dbReference type="EMBL" id="JAKKPZ010000447">
    <property type="protein sequence ID" value="KAI1695034.1"/>
    <property type="molecule type" value="Genomic_DNA"/>
</dbReference>
<dbReference type="SUPFAM" id="SSF50630">
    <property type="entry name" value="Acid proteases"/>
    <property type="match status" value="2"/>
</dbReference>
<comment type="similarity">
    <text evidence="1">Belongs to the peptidase A1 family.</text>
</comment>
<dbReference type="AlphaFoldDB" id="A0AAD4MJS0"/>
<dbReference type="CDD" id="cd05471">
    <property type="entry name" value="pepsin_like"/>
    <property type="match status" value="2"/>
</dbReference>
<reference evidence="4" key="1">
    <citation type="submission" date="2022-01" db="EMBL/GenBank/DDBJ databases">
        <title>Genome Sequence Resource for Two Populations of Ditylenchus destructor, the Migratory Endoparasitic Phytonematode.</title>
        <authorList>
            <person name="Zhang H."/>
            <person name="Lin R."/>
            <person name="Xie B."/>
        </authorList>
    </citation>
    <scope>NUCLEOTIDE SEQUENCE</scope>
    <source>
        <strain evidence="4">BazhouSP</strain>
    </source>
</reference>
<dbReference type="GO" id="GO:0005764">
    <property type="term" value="C:lysosome"/>
    <property type="evidence" value="ECO:0007669"/>
    <property type="project" value="TreeGrafter"/>
</dbReference>
<proteinExistence type="inferred from homology"/>
<evidence type="ECO:0000259" key="3">
    <source>
        <dbReference type="PROSITE" id="PS51767"/>
    </source>
</evidence>
<feature type="disulfide bond" evidence="2">
    <location>
        <begin position="605"/>
        <end position="645"/>
    </location>
</feature>
<sequence length="693" mass="76923">MHLRRLFDDYEAIGIPAEIKESVIGVVNLTQYNSYHFYHYYCNISLGTPPQDFMVEVDFWRRQDLSVLDSKTNISRADDRNPPKHIFNSSTSLTYFGPLGNFADLGSVGYIGSDVANIGGISITDFKFGLVTSLNWQYTSEPVDGTLGISPHESYNGISNALTQIAEQLDTPVVSLWNNGNDFSNGTGQLTLGALDNDHCQPDSWFFVPRPSSQSMYPIIYGIHVPRPVFYQFSNATNATYKPEWKLWAVDCDLSKARDVTFYVGGQENKISGEDKAKLVVVPEDYIGYKAIYKTCFLRVSGYDPPEGYPYSKGYDEIIFGQWFMSRYCIAYNVQSNEVGFAKVKPVTIRGSNHIPLTQIGNLLCGNISIGTPPQKFLVEVDLWWSQDLSVIGSKANLKDVAKYLPPKQTFNGNVSSTFVVMSGNFSDYGGDGNLGQDVIYFGESSSLQIAFGVITKLSWHYENEPIDGTLGLSPQNSSNGISDVLSQIGGQLDEPTFSFWSNINIYGNGTGQLTIGAEDPVHCQPNWVDAPRVSSSSSPYGVNVQRASGNKNGQYSRVNINATFSISPNTWSPRISAPKAIFDLLINVSNAKYNESNGFWQVDCDLSAIGSLVLEIGNIGGNESKELQLTAADFIRYSTYYQICYADVYNFNSDNQVIEVGENFLNNHCIAYNLRQNLVGFADVQQKFIKIF</sequence>
<keyword evidence="2" id="KW-1015">Disulfide bond</keyword>
<dbReference type="Proteomes" id="UP001201812">
    <property type="component" value="Unassembled WGS sequence"/>
</dbReference>